<dbReference type="InterPro" id="IPR002898">
    <property type="entry name" value="MotA_ExbB_proton_chnl"/>
</dbReference>
<evidence type="ECO:0000256" key="3">
    <source>
        <dbReference type="ARBA" id="ARBA00022475"/>
    </source>
</evidence>
<keyword evidence="9 10" id="KW-0131">Cell cycle</keyword>
<sequence>MNESVSIISLIANASIVVQLVMLMLVAASVISWVVIVQRTRLLSASRAQTLEFEERFWSGVDLNDLYRECQQNPLPSAVENVFMAGLKEFGKMRQQNTNDPDAVMAGVQRAMRVAITRESELLDTHLPFLATVGSTSPYVGLFGTVWGIMHSFQGLASVKQATIATVAPGISEALVATAMGLLAAIPAVIFYNRFASRVDQQVTAMHTFADEFSSLLYRQAHKIHQAAKAEAARKSAES</sequence>
<feature type="transmembrane region" description="Helical" evidence="10">
    <location>
        <begin position="127"/>
        <end position="150"/>
    </location>
</feature>
<comment type="similarity">
    <text evidence="2 10">Belongs to the ExbB/TolQ family.</text>
</comment>
<dbReference type="InterPro" id="IPR050790">
    <property type="entry name" value="ExbB/TolQ_transport"/>
</dbReference>
<evidence type="ECO:0000256" key="5">
    <source>
        <dbReference type="ARBA" id="ARBA00022618"/>
    </source>
</evidence>
<evidence type="ECO:0000259" key="11">
    <source>
        <dbReference type="Pfam" id="PF01618"/>
    </source>
</evidence>
<dbReference type="InterPro" id="IPR014163">
    <property type="entry name" value="Tol-Pal_TolQ"/>
</dbReference>
<reference evidence="12 13" key="1">
    <citation type="submission" date="2020-12" db="EMBL/GenBank/DDBJ databases">
        <title>Novel Thalassolituus-related marine hydrocarbonoclastic bacteria mediated algae-derived hydrocarbons mineralization in twilight zone of the northern South China Sea.</title>
        <authorList>
            <person name="Dong C."/>
        </authorList>
    </citation>
    <scope>NUCLEOTIDE SEQUENCE [LARGE SCALE GENOMIC DNA]</scope>
    <source>
        <strain evidence="12 13">IMCC1826</strain>
    </source>
</reference>
<dbReference type="PANTHER" id="PTHR30625">
    <property type="entry name" value="PROTEIN TOLQ"/>
    <property type="match status" value="1"/>
</dbReference>
<comment type="subcellular location">
    <subcellularLocation>
        <location evidence="10">Cell inner membrane</location>
        <topology evidence="10">Multi-pass membrane protein</topology>
    </subcellularLocation>
    <subcellularLocation>
        <location evidence="1">Cell membrane</location>
        <topology evidence="1">Multi-pass membrane protein</topology>
    </subcellularLocation>
</comment>
<keyword evidence="8 10" id="KW-0472">Membrane</keyword>
<proteinExistence type="inferred from homology"/>
<accession>A0ABS7ZKP6</accession>
<keyword evidence="4 10" id="KW-0997">Cell inner membrane</keyword>
<dbReference type="NCBIfam" id="TIGR02796">
    <property type="entry name" value="tolQ"/>
    <property type="match status" value="1"/>
</dbReference>
<dbReference type="HAMAP" id="MF_02202">
    <property type="entry name" value="TolQ"/>
    <property type="match status" value="1"/>
</dbReference>
<evidence type="ECO:0000313" key="13">
    <source>
        <dbReference type="Proteomes" id="UP000714380"/>
    </source>
</evidence>
<dbReference type="EMBL" id="JAEDAH010000007">
    <property type="protein sequence ID" value="MCA6062286.1"/>
    <property type="molecule type" value="Genomic_DNA"/>
</dbReference>
<evidence type="ECO:0000256" key="9">
    <source>
        <dbReference type="ARBA" id="ARBA00023306"/>
    </source>
</evidence>
<evidence type="ECO:0000256" key="6">
    <source>
        <dbReference type="ARBA" id="ARBA00022692"/>
    </source>
</evidence>
<keyword evidence="3 10" id="KW-1003">Cell membrane</keyword>
<evidence type="ECO:0000256" key="4">
    <source>
        <dbReference type="ARBA" id="ARBA00022519"/>
    </source>
</evidence>
<name>A0ABS7ZKP6_9GAMM</name>
<protein>
    <recommendedName>
        <fullName evidence="10">Tol-Pal system protein TolQ</fullName>
    </recommendedName>
</protein>
<evidence type="ECO:0000256" key="10">
    <source>
        <dbReference type="HAMAP-Rule" id="MF_02202"/>
    </source>
</evidence>
<feature type="transmembrane region" description="Helical" evidence="10">
    <location>
        <begin position="6"/>
        <end position="37"/>
    </location>
</feature>
<organism evidence="12 13">
    <name type="scientific">Thalassolituus marinus</name>
    <dbReference type="NCBI Taxonomy" id="671053"/>
    <lineage>
        <taxon>Bacteria</taxon>
        <taxon>Pseudomonadati</taxon>
        <taxon>Pseudomonadota</taxon>
        <taxon>Gammaproteobacteria</taxon>
        <taxon>Oceanospirillales</taxon>
        <taxon>Oceanospirillaceae</taxon>
        <taxon>Thalassolituus</taxon>
    </lineage>
</organism>
<dbReference type="RefSeq" id="WP_225671106.1">
    <property type="nucleotide sequence ID" value="NZ_JAEDAH010000007.1"/>
</dbReference>
<evidence type="ECO:0000256" key="1">
    <source>
        <dbReference type="ARBA" id="ARBA00004651"/>
    </source>
</evidence>
<dbReference type="PANTHER" id="PTHR30625:SF3">
    <property type="entry name" value="TOL-PAL SYSTEM PROTEIN TOLQ"/>
    <property type="match status" value="1"/>
</dbReference>
<comment type="function">
    <text evidence="10">Part of the Tol-Pal system, which plays a role in outer membrane invagination during cell division and is important for maintaining outer membrane integrity.</text>
</comment>
<keyword evidence="5 10" id="KW-0132">Cell division</keyword>
<keyword evidence="6 10" id="KW-0812">Transmembrane</keyword>
<feature type="transmembrane region" description="Helical" evidence="10">
    <location>
        <begin position="170"/>
        <end position="192"/>
    </location>
</feature>
<evidence type="ECO:0000256" key="7">
    <source>
        <dbReference type="ARBA" id="ARBA00022989"/>
    </source>
</evidence>
<dbReference type="Pfam" id="PF01618">
    <property type="entry name" value="MotA_ExbB"/>
    <property type="match status" value="1"/>
</dbReference>
<evidence type="ECO:0000256" key="2">
    <source>
        <dbReference type="ARBA" id="ARBA00010442"/>
    </source>
</evidence>
<evidence type="ECO:0000313" key="12">
    <source>
        <dbReference type="EMBL" id="MCA6062286.1"/>
    </source>
</evidence>
<comment type="subunit">
    <text evidence="10">The Tol-Pal system is composed of five core proteins: the inner membrane proteins TolA, TolQ and TolR, the periplasmic protein TolB and the outer membrane protein Pal. They form a network linking the inner and outer membranes and the peptidoglycan layer.</text>
</comment>
<dbReference type="Proteomes" id="UP000714380">
    <property type="component" value="Unassembled WGS sequence"/>
</dbReference>
<feature type="domain" description="MotA/TolQ/ExbB proton channel" evidence="11">
    <location>
        <begin position="79"/>
        <end position="206"/>
    </location>
</feature>
<gene>
    <name evidence="10 12" type="primary">tolQ</name>
    <name evidence="12" type="ORF">I9W95_01560</name>
</gene>
<keyword evidence="7 10" id="KW-1133">Transmembrane helix</keyword>
<evidence type="ECO:0000256" key="8">
    <source>
        <dbReference type="ARBA" id="ARBA00023136"/>
    </source>
</evidence>
<comment type="caution">
    <text evidence="12">The sequence shown here is derived from an EMBL/GenBank/DDBJ whole genome shotgun (WGS) entry which is preliminary data.</text>
</comment>
<keyword evidence="13" id="KW-1185">Reference proteome</keyword>